<keyword evidence="2 7" id="KW-0808">Transferase</keyword>
<dbReference type="GO" id="GO:0030436">
    <property type="term" value="P:asexual sporulation"/>
    <property type="evidence" value="ECO:0007669"/>
    <property type="project" value="UniProtKB-UniRule"/>
</dbReference>
<gene>
    <name evidence="7 9" type="primary">spoIIAB</name>
    <name evidence="9" type="ORF">ADA01nite_09320</name>
</gene>
<comment type="similarity">
    <text evidence="7">Belongs to the anti-sigma-factor family.</text>
</comment>
<dbReference type="GO" id="GO:0016989">
    <property type="term" value="F:sigma factor antagonist activity"/>
    <property type="evidence" value="ECO:0007669"/>
    <property type="project" value="InterPro"/>
</dbReference>
<keyword evidence="1 7" id="KW-0723">Serine/threonine-protein kinase</keyword>
<organism evidence="9 10">
    <name type="scientific">Aneurinibacillus danicus</name>
    <dbReference type="NCBI Taxonomy" id="267746"/>
    <lineage>
        <taxon>Bacteria</taxon>
        <taxon>Bacillati</taxon>
        <taxon>Bacillota</taxon>
        <taxon>Bacilli</taxon>
        <taxon>Bacillales</taxon>
        <taxon>Paenibacillaceae</taxon>
        <taxon>Aneurinibacillus group</taxon>
        <taxon>Aneurinibacillus</taxon>
    </lineage>
</organism>
<comment type="catalytic activity">
    <reaction evidence="7">
        <text>L-seryl-[protein] + ATP = O-phospho-L-seryl-[protein] + ADP + H(+)</text>
        <dbReference type="Rhea" id="RHEA:17989"/>
        <dbReference type="Rhea" id="RHEA-COMP:9863"/>
        <dbReference type="Rhea" id="RHEA-COMP:11604"/>
        <dbReference type="ChEBI" id="CHEBI:15378"/>
        <dbReference type="ChEBI" id="CHEBI:29999"/>
        <dbReference type="ChEBI" id="CHEBI:30616"/>
        <dbReference type="ChEBI" id="CHEBI:83421"/>
        <dbReference type="ChEBI" id="CHEBI:456216"/>
        <dbReference type="EC" id="2.7.11.1"/>
    </reaction>
</comment>
<comment type="function">
    <text evidence="7">Binds to sigma F and blocks its ability to form an RNA polymerase holoenzyme (E-sigma F). Phosphorylates SpoIIAA on a serine residue. This phosphorylation may enable SpoIIAA to act as an anti-anti-sigma factor that counteracts SpoIIAB and thus releases sigma F from inhibition.</text>
</comment>
<evidence type="ECO:0000256" key="2">
    <source>
        <dbReference type="ARBA" id="ARBA00022679"/>
    </source>
</evidence>
<name>A0A511V8E8_9BACL</name>
<dbReference type="SMART" id="SM00387">
    <property type="entry name" value="HATPase_c"/>
    <property type="match status" value="1"/>
</dbReference>
<keyword evidence="6 7" id="KW-0749">Sporulation</keyword>
<feature type="domain" description="Histidine kinase/HSP90-like ATPase" evidence="8">
    <location>
        <begin position="40"/>
        <end position="145"/>
    </location>
</feature>
<dbReference type="InterPro" id="IPR036890">
    <property type="entry name" value="HATPase_C_sf"/>
</dbReference>
<comment type="caution">
    <text evidence="9">The sequence shown here is derived from an EMBL/GenBank/DDBJ whole genome shotgun (WGS) entry which is preliminary data.</text>
</comment>
<evidence type="ECO:0000256" key="6">
    <source>
        <dbReference type="ARBA" id="ARBA00022969"/>
    </source>
</evidence>
<evidence type="ECO:0000313" key="9">
    <source>
        <dbReference type="EMBL" id="GEN33472.1"/>
    </source>
</evidence>
<dbReference type="GO" id="GO:0004674">
    <property type="term" value="F:protein serine/threonine kinase activity"/>
    <property type="evidence" value="ECO:0007669"/>
    <property type="project" value="UniProtKB-KW"/>
</dbReference>
<dbReference type="RefSeq" id="WP_371863534.1">
    <property type="nucleotide sequence ID" value="NZ_BJXX01000045.1"/>
</dbReference>
<dbReference type="HAMAP" id="MF_00637">
    <property type="entry name" value="Anti_sigma_F"/>
    <property type="match status" value="1"/>
</dbReference>
<dbReference type="PANTHER" id="PTHR35526">
    <property type="entry name" value="ANTI-SIGMA-F FACTOR RSBW-RELATED"/>
    <property type="match status" value="1"/>
</dbReference>
<evidence type="ECO:0000256" key="5">
    <source>
        <dbReference type="ARBA" id="ARBA00022840"/>
    </source>
</evidence>
<protein>
    <recommendedName>
        <fullName evidence="7">Anti-sigma F factor</fullName>
        <ecNumber evidence="7">2.7.11.1</ecNumber>
    </recommendedName>
    <alternativeName>
        <fullName evidence="7">Stage II sporulation protein AB</fullName>
    </alternativeName>
</protein>
<dbReference type="PANTHER" id="PTHR35526:SF3">
    <property type="entry name" value="ANTI-SIGMA-F FACTOR RSBW"/>
    <property type="match status" value="1"/>
</dbReference>
<evidence type="ECO:0000259" key="8">
    <source>
        <dbReference type="SMART" id="SM00387"/>
    </source>
</evidence>
<dbReference type="AlphaFoldDB" id="A0A511V8E8"/>
<dbReference type="Gene3D" id="3.30.565.10">
    <property type="entry name" value="Histidine kinase-like ATPase, C-terminal domain"/>
    <property type="match status" value="1"/>
</dbReference>
<comment type="catalytic activity">
    <reaction evidence="7">
        <text>L-threonyl-[protein] + ATP = O-phospho-L-threonyl-[protein] + ADP + H(+)</text>
        <dbReference type="Rhea" id="RHEA:46608"/>
        <dbReference type="Rhea" id="RHEA-COMP:11060"/>
        <dbReference type="Rhea" id="RHEA-COMP:11605"/>
        <dbReference type="ChEBI" id="CHEBI:15378"/>
        <dbReference type="ChEBI" id="CHEBI:30013"/>
        <dbReference type="ChEBI" id="CHEBI:30616"/>
        <dbReference type="ChEBI" id="CHEBI:61977"/>
        <dbReference type="ChEBI" id="CHEBI:456216"/>
        <dbReference type="EC" id="2.7.11.1"/>
    </reaction>
</comment>
<accession>A0A511V8E8</accession>
<evidence type="ECO:0000256" key="7">
    <source>
        <dbReference type="HAMAP-Rule" id="MF_00637"/>
    </source>
</evidence>
<dbReference type="InterPro" id="IPR003594">
    <property type="entry name" value="HATPase_dom"/>
</dbReference>
<evidence type="ECO:0000256" key="3">
    <source>
        <dbReference type="ARBA" id="ARBA00022741"/>
    </source>
</evidence>
<keyword evidence="4 7" id="KW-0418">Kinase</keyword>
<dbReference type="GO" id="GO:0005524">
    <property type="term" value="F:ATP binding"/>
    <property type="evidence" value="ECO:0007669"/>
    <property type="project" value="UniProtKB-KW"/>
</dbReference>
<dbReference type="InterPro" id="IPR010194">
    <property type="entry name" value="Anti-sigma_F"/>
</dbReference>
<evidence type="ECO:0000256" key="4">
    <source>
        <dbReference type="ARBA" id="ARBA00022777"/>
    </source>
</evidence>
<proteinExistence type="inferred from homology"/>
<dbReference type="EC" id="2.7.11.1" evidence="7"/>
<dbReference type="GO" id="GO:0030435">
    <property type="term" value="P:sporulation resulting in formation of a cellular spore"/>
    <property type="evidence" value="ECO:0007669"/>
    <property type="project" value="UniProtKB-KW"/>
</dbReference>
<reference evidence="9 10" key="1">
    <citation type="submission" date="2019-07" db="EMBL/GenBank/DDBJ databases">
        <title>Whole genome shotgun sequence of Aneurinibacillus danicus NBRC 102444.</title>
        <authorList>
            <person name="Hosoyama A."/>
            <person name="Uohara A."/>
            <person name="Ohji S."/>
            <person name="Ichikawa N."/>
        </authorList>
    </citation>
    <scope>NUCLEOTIDE SEQUENCE [LARGE SCALE GENOMIC DNA]</scope>
    <source>
        <strain evidence="9 10">NBRC 102444</strain>
    </source>
</reference>
<sequence length="151" mass="17145">MQKRTENNFMRLEFAARSENEGFARIAVASFLSRLDITLEEMEEIKTVVSEAVTNAIIHGYEGDETGTVMIETTYTPVRIEIIVEDYGIGIANLEEARQPLFTTKPELERSGMGFTIMENFMDKMEVETEIGRGTRIRLVKKLAKNEALCN</sequence>
<keyword evidence="10" id="KW-1185">Reference proteome</keyword>
<dbReference type="GO" id="GO:0042174">
    <property type="term" value="P:negative regulation of sporulation resulting in formation of a cellular spore"/>
    <property type="evidence" value="ECO:0007669"/>
    <property type="project" value="InterPro"/>
</dbReference>
<keyword evidence="5 7" id="KW-0067">ATP-binding</keyword>
<keyword evidence="3 7" id="KW-0547">Nucleotide-binding</keyword>
<dbReference type="SUPFAM" id="SSF55874">
    <property type="entry name" value="ATPase domain of HSP90 chaperone/DNA topoisomerase II/histidine kinase"/>
    <property type="match status" value="1"/>
</dbReference>
<dbReference type="NCBIfam" id="TIGR01925">
    <property type="entry name" value="spIIAB"/>
    <property type="match status" value="1"/>
</dbReference>
<dbReference type="InterPro" id="IPR050267">
    <property type="entry name" value="Anti-sigma-factor_SerPK"/>
</dbReference>
<evidence type="ECO:0000313" key="10">
    <source>
        <dbReference type="Proteomes" id="UP000321157"/>
    </source>
</evidence>
<dbReference type="Pfam" id="PF13581">
    <property type="entry name" value="HATPase_c_2"/>
    <property type="match status" value="1"/>
</dbReference>
<dbReference type="EMBL" id="BJXX01000045">
    <property type="protein sequence ID" value="GEN33472.1"/>
    <property type="molecule type" value="Genomic_DNA"/>
</dbReference>
<evidence type="ECO:0000256" key="1">
    <source>
        <dbReference type="ARBA" id="ARBA00022527"/>
    </source>
</evidence>
<dbReference type="Proteomes" id="UP000321157">
    <property type="component" value="Unassembled WGS sequence"/>
</dbReference>
<dbReference type="GO" id="GO:0106310">
    <property type="term" value="F:protein serine kinase activity"/>
    <property type="evidence" value="ECO:0007669"/>
    <property type="project" value="RHEA"/>
</dbReference>